<dbReference type="FunFam" id="1.10.10.1180:FF:000002">
    <property type="entry name" value="LEM domain-containing protein 2"/>
    <property type="match status" value="1"/>
</dbReference>
<proteinExistence type="predicted"/>
<feature type="transmembrane region" description="Helical" evidence="9">
    <location>
        <begin position="494"/>
        <end position="522"/>
    </location>
</feature>
<evidence type="ECO:0000256" key="3">
    <source>
        <dbReference type="ARBA" id="ARBA00022553"/>
    </source>
</evidence>
<keyword evidence="12" id="KW-1185">Reference proteome</keyword>
<evidence type="ECO:0000256" key="5">
    <source>
        <dbReference type="ARBA" id="ARBA00022989"/>
    </source>
</evidence>
<reference evidence="11" key="2">
    <citation type="submission" date="2021-04" db="EMBL/GenBank/DDBJ databases">
        <title>Genome-wide patterns of bracovirus chromosomal integration into multiple host tissues during parasitism.</title>
        <authorList>
            <person name="Chebbi M.A.C."/>
        </authorList>
    </citation>
    <scope>NUCLEOTIDE SEQUENCE</scope>
    <source>
        <tissue evidence="11">Whole body</tissue>
    </source>
</reference>
<evidence type="ECO:0000256" key="4">
    <source>
        <dbReference type="ARBA" id="ARBA00022692"/>
    </source>
</evidence>
<evidence type="ECO:0000313" key="11">
    <source>
        <dbReference type="EMBL" id="KAG8038011.1"/>
    </source>
</evidence>
<dbReference type="OrthoDB" id="118234at2759"/>
<dbReference type="GO" id="GO:0006998">
    <property type="term" value="P:nuclear envelope organization"/>
    <property type="evidence" value="ECO:0007669"/>
    <property type="project" value="TreeGrafter"/>
</dbReference>
<dbReference type="PANTHER" id="PTHR13428:SF12">
    <property type="entry name" value="INNER NUCLEAR MEMBRANE PROTEIN MAN1"/>
    <property type="match status" value="1"/>
</dbReference>
<dbReference type="Proteomes" id="UP000729913">
    <property type="component" value="Unassembled WGS sequence"/>
</dbReference>
<feature type="compositionally biased region" description="Basic and acidic residues" evidence="8">
    <location>
        <begin position="130"/>
        <end position="139"/>
    </location>
</feature>
<feature type="compositionally biased region" description="Basic and acidic residues" evidence="8">
    <location>
        <begin position="167"/>
        <end position="176"/>
    </location>
</feature>
<dbReference type="GO" id="GO:0031490">
    <property type="term" value="F:chromatin DNA binding"/>
    <property type="evidence" value="ECO:0007669"/>
    <property type="project" value="TreeGrafter"/>
</dbReference>
<keyword evidence="4 9" id="KW-0812">Transmembrane</keyword>
<dbReference type="AlphaFoldDB" id="A0A8J5UYT3"/>
<dbReference type="PANTHER" id="PTHR13428">
    <property type="entry name" value="INNER NUCLEAR MEMBRANE PROTEIN MAN1 LEM DOMAIN CONTAINING PROTEIN"/>
    <property type="match status" value="1"/>
</dbReference>
<feature type="domain" description="Man1/Src1-like C-terminal" evidence="10">
    <location>
        <begin position="470"/>
        <end position="617"/>
    </location>
</feature>
<evidence type="ECO:0000313" key="12">
    <source>
        <dbReference type="Proteomes" id="UP000729913"/>
    </source>
</evidence>
<evidence type="ECO:0000256" key="2">
    <source>
        <dbReference type="ARBA" id="ARBA00004540"/>
    </source>
</evidence>
<evidence type="ECO:0000259" key="10">
    <source>
        <dbReference type="Pfam" id="PF09402"/>
    </source>
</evidence>
<evidence type="ECO:0000256" key="6">
    <source>
        <dbReference type="ARBA" id="ARBA00023136"/>
    </source>
</evidence>
<feature type="region of interest" description="Disordered" evidence="8">
    <location>
        <begin position="240"/>
        <end position="275"/>
    </location>
</feature>
<dbReference type="EMBL" id="JAAOIC020000044">
    <property type="protein sequence ID" value="KAG8038011.1"/>
    <property type="molecule type" value="Genomic_DNA"/>
</dbReference>
<dbReference type="InterPro" id="IPR018996">
    <property type="entry name" value="Man1/Src1-like_C"/>
</dbReference>
<reference evidence="11" key="1">
    <citation type="submission" date="2020-03" db="EMBL/GenBank/DDBJ databases">
        <authorList>
            <person name="Chebbi M.A."/>
            <person name="Drezen J.M."/>
        </authorList>
    </citation>
    <scope>NUCLEOTIDE SEQUENCE</scope>
    <source>
        <tissue evidence="11">Whole body</tissue>
    </source>
</reference>
<evidence type="ECO:0000256" key="1">
    <source>
        <dbReference type="ARBA" id="ARBA00004127"/>
    </source>
</evidence>
<feature type="compositionally biased region" description="Basic and acidic residues" evidence="8">
    <location>
        <begin position="260"/>
        <end position="269"/>
    </location>
</feature>
<dbReference type="Pfam" id="PF09402">
    <property type="entry name" value="MSC"/>
    <property type="match status" value="1"/>
</dbReference>
<evidence type="ECO:0000256" key="9">
    <source>
        <dbReference type="SAM" id="Phobius"/>
    </source>
</evidence>
<keyword evidence="7" id="KW-0539">Nucleus</keyword>
<keyword evidence="6 9" id="KW-0472">Membrane</keyword>
<feature type="compositionally biased region" description="Basic and acidic residues" evidence="8">
    <location>
        <begin position="146"/>
        <end position="159"/>
    </location>
</feature>
<gene>
    <name evidence="11" type="ORF">G9C98_006336</name>
</gene>
<sequence length="685" mass="76901">MSVESLTDSELRSKLAEYSSDDTDEDTASSTTRKKKPATNRRQTMANPMPPPAPAPPVSTSIPSRSPSKRRAGSRTSETKEIVVPDYEEPTSNSSSRVMKSVTKKITKSYKLSTVNDGLETGSDSDIPEEPEKSSKLQNEKSYSTTRKDRSSVDVEKPSTKSFGEARPSKSYESKTYESVPKVSLSREEKYSVPLFKPNISPIAPVKEDNYKRDDTNVNDLLANYESPFLSEFTRRLSSQTKTNVLPSRSNFKSTGLKSTRSDSKDSDTNGHFLSTKSSYNSRYVSSSNDRPREVVTRSYKAPISKEDSRNSQNMVSMILVIVLALFFSGLAVVYLGLGGKSETIPTLPMDNEVPLCKSDHDKPGVNCILEENVETVMQLLKTLRPKLMERAVAAACENSLQSAYLTDLDIINMYKSQKVKELEITSDLHDAQLLVFENPKWGISLIEIEGGKNPRESVFDSMENVFQSRLDDKVAMVMLNPELPMMCMIKQKIMSILSTLLFMIAGIGLIFGGHLCVQLYLKYKKSTEREVFQLVSEIISMVELHHQNAMITNPGGTQESFLAINHVRDNLIPPKDRKKMAGLWEKAVKFLDENESRIRREVQQVAGEEFHVWRWLPNINSSPPTTPVASKKTKVWQGQAFETMEGSVNSLTCSPTPCLKIRHMFDPDVYVSHYSLISMSIDKY</sequence>
<name>A0A8J5UYT3_9HYME</name>
<comment type="subcellular location">
    <subcellularLocation>
        <location evidence="1">Endomembrane system</location>
        <topology evidence="1">Multi-pass membrane protein</topology>
    </subcellularLocation>
    <subcellularLocation>
        <location evidence="2">Nucleus inner membrane</location>
    </subcellularLocation>
</comment>
<accession>A0A8J5UYT3</accession>
<evidence type="ECO:0000256" key="8">
    <source>
        <dbReference type="SAM" id="MobiDB-lite"/>
    </source>
</evidence>
<keyword evidence="5 9" id="KW-1133">Transmembrane helix</keyword>
<organism evidence="11 12">
    <name type="scientific">Cotesia typhae</name>
    <dbReference type="NCBI Taxonomy" id="2053667"/>
    <lineage>
        <taxon>Eukaryota</taxon>
        <taxon>Metazoa</taxon>
        <taxon>Ecdysozoa</taxon>
        <taxon>Arthropoda</taxon>
        <taxon>Hexapoda</taxon>
        <taxon>Insecta</taxon>
        <taxon>Pterygota</taxon>
        <taxon>Neoptera</taxon>
        <taxon>Endopterygota</taxon>
        <taxon>Hymenoptera</taxon>
        <taxon>Apocrita</taxon>
        <taxon>Ichneumonoidea</taxon>
        <taxon>Braconidae</taxon>
        <taxon>Microgastrinae</taxon>
        <taxon>Cotesia</taxon>
    </lineage>
</organism>
<evidence type="ECO:0000256" key="7">
    <source>
        <dbReference type="ARBA" id="ARBA00023242"/>
    </source>
</evidence>
<feature type="transmembrane region" description="Helical" evidence="9">
    <location>
        <begin position="315"/>
        <end position="338"/>
    </location>
</feature>
<keyword evidence="3" id="KW-0597">Phosphoprotein</keyword>
<dbReference type="InterPro" id="IPR052277">
    <property type="entry name" value="INM_ESCRT-Associated"/>
</dbReference>
<dbReference type="GO" id="GO:0030514">
    <property type="term" value="P:negative regulation of BMP signaling pathway"/>
    <property type="evidence" value="ECO:0007669"/>
    <property type="project" value="TreeGrafter"/>
</dbReference>
<feature type="region of interest" description="Disordered" evidence="8">
    <location>
        <begin position="1"/>
        <end position="184"/>
    </location>
</feature>
<comment type="caution">
    <text evidence="11">The sequence shown here is derived from an EMBL/GenBank/DDBJ whole genome shotgun (WGS) entry which is preliminary data.</text>
</comment>
<dbReference type="GO" id="GO:0005637">
    <property type="term" value="C:nuclear inner membrane"/>
    <property type="evidence" value="ECO:0007669"/>
    <property type="project" value="UniProtKB-SubCell"/>
</dbReference>
<feature type="compositionally biased region" description="Pro residues" evidence="8">
    <location>
        <begin position="48"/>
        <end position="57"/>
    </location>
</feature>
<feature type="compositionally biased region" description="Polar residues" evidence="8">
    <location>
        <begin position="240"/>
        <end position="257"/>
    </location>
</feature>
<protein>
    <recommendedName>
        <fullName evidence="10">Man1/Src1-like C-terminal domain-containing protein</fullName>
    </recommendedName>
</protein>